<accession>A0A6M1QWX0</accession>
<feature type="domain" description="Amidohydrolase 3" evidence="1">
    <location>
        <begin position="49"/>
        <end position="497"/>
    </location>
</feature>
<dbReference type="PANTHER" id="PTHR22642">
    <property type="entry name" value="IMIDAZOLONEPROPIONASE"/>
    <property type="match status" value="1"/>
</dbReference>
<dbReference type="Pfam" id="PF07969">
    <property type="entry name" value="Amidohydro_3"/>
    <property type="match status" value="1"/>
</dbReference>
<evidence type="ECO:0000259" key="1">
    <source>
        <dbReference type="Pfam" id="PF07969"/>
    </source>
</evidence>
<keyword evidence="3" id="KW-1185">Reference proteome</keyword>
<reference evidence="2 3" key="1">
    <citation type="submission" date="2020-02" db="EMBL/GenBank/DDBJ databases">
        <title>Whole-genome analyses of novel actinobacteria.</title>
        <authorList>
            <person name="Sahin N."/>
        </authorList>
    </citation>
    <scope>NUCLEOTIDE SEQUENCE [LARGE SCALE GENOMIC DNA]</scope>
    <source>
        <strain evidence="2 3">KC13</strain>
    </source>
</reference>
<name>A0A6M1QWX0_9ACTN</name>
<sequence>MPDLLLRNVRIVPLSPRAAVPTGVVDVLVADGLVSAVGEGLSRPEGVEAYDAGGRWLVPGLWDAHTHLGQWTLRASRLDLHGTRSPAEALARVAAAARALDGQGGPGEAIVGMGHSAGTWDRWGTVSELDSVTGGIPAILVNHDFHHAWLNTAALDALELPRREDMVQETEWYQAYPRVAELFETSGSTPAAYRRMLTRTAALGVVGMTDFEVGIRLDDWRSRWAAGCDLVRIRVATYADQLDEAIASGLRTGEPLIPGEDRLTMGPLKIISDGSLGTRTAWCCDPYADDPDSCGAPNQSPDELKGLLGKAHAAGLEVATHAIGDRAVSEALAAYAATGARGSIEHAQLVRREDLPLMARLGITASVQPAHILDDREMTEDVWPGREERCFATRWMLEEGVRVALGSDAPVAPLDPWLAIAAAVGRSRDGKEPWHPEQALTAQEALAASVDGQPTVAPGSRGDLAVLEVDPLRASVEELAAIAHGGVALTVVGGRIAHRGA</sequence>
<gene>
    <name evidence="2" type="ORF">G5C66_05485</name>
</gene>
<evidence type="ECO:0000313" key="3">
    <source>
        <dbReference type="Proteomes" id="UP000483261"/>
    </source>
</evidence>
<dbReference type="AlphaFoldDB" id="A0A6M1QWX0"/>
<dbReference type="Gene3D" id="3.10.310.70">
    <property type="match status" value="1"/>
</dbReference>
<protein>
    <submittedName>
        <fullName evidence="2">Amidohydrolase family protein</fullName>
    </submittedName>
</protein>
<proteinExistence type="predicted"/>
<organism evidence="2 3">
    <name type="scientific">Nocardioides turkmenicus</name>
    <dbReference type="NCBI Taxonomy" id="2711220"/>
    <lineage>
        <taxon>Bacteria</taxon>
        <taxon>Bacillati</taxon>
        <taxon>Actinomycetota</taxon>
        <taxon>Actinomycetes</taxon>
        <taxon>Propionibacteriales</taxon>
        <taxon>Nocardioidaceae</taxon>
        <taxon>Nocardioides</taxon>
    </lineage>
</organism>
<dbReference type="InterPro" id="IPR011059">
    <property type="entry name" value="Metal-dep_hydrolase_composite"/>
</dbReference>
<evidence type="ECO:0000313" key="2">
    <source>
        <dbReference type="EMBL" id="NGN92190.1"/>
    </source>
</evidence>
<dbReference type="SUPFAM" id="SSF51338">
    <property type="entry name" value="Composite domain of metallo-dependent hydrolases"/>
    <property type="match status" value="1"/>
</dbReference>
<dbReference type="InterPro" id="IPR032466">
    <property type="entry name" value="Metal_Hydrolase"/>
</dbReference>
<dbReference type="InterPro" id="IPR013108">
    <property type="entry name" value="Amidohydro_3"/>
</dbReference>
<comment type="caution">
    <text evidence="2">The sequence shown here is derived from an EMBL/GenBank/DDBJ whole genome shotgun (WGS) entry which is preliminary data.</text>
</comment>
<dbReference type="Gene3D" id="3.20.20.140">
    <property type="entry name" value="Metal-dependent hydrolases"/>
    <property type="match status" value="1"/>
</dbReference>
<dbReference type="EMBL" id="JAALAA010000004">
    <property type="protein sequence ID" value="NGN92190.1"/>
    <property type="molecule type" value="Genomic_DNA"/>
</dbReference>
<dbReference type="GO" id="GO:0016810">
    <property type="term" value="F:hydrolase activity, acting on carbon-nitrogen (but not peptide) bonds"/>
    <property type="evidence" value="ECO:0007669"/>
    <property type="project" value="InterPro"/>
</dbReference>
<dbReference type="Proteomes" id="UP000483261">
    <property type="component" value="Unassembled WGS sequence"/>
</dbReference>
<keyword evidence="2" id="KW-0378">Hydrolase</keyword>
<dbReference type="RefSeq" id="WP_165109964.1">
    <property type="nucleotide sequence ID" value="NZ_JAALAA010000004.1"/>
</dbReference>
<dbReference type="Gene3D" id="2.30.40.10">
    <property type="entry name" value="Urease, subunit C, domain 1"/>
    <property type="match status" value="1"/>
</dbReference>
<dbReference type="SUPFAM" id="SSF51556">
    <property type="entry name" value="Metallo-dependent hydrolases"/>
    <property type="match status" value="1"/>
</dbReference>
<dbReference type="PANTHER" id="PTHR22642:SF2">
    <property type="entry name" value="PROTEIN LONG AFTER FAR-RED 3"/>
    <property type="match status" value="1"/>
</dbReference>